<dbReference type="InterPro" id="IPR036291">
    <property type="entry name" value="NAD(P)-bd_dom_sf"/>
</dbReference>
<keyword evidence="1" id="KW-0611">Plant defense</keyword>
<evidence type="ECO:0000313" key="4">
    <source>
        <dbReference type="EnsemblPlants" id="QL09p004522:mrna"/>
    </source>
</evidence>
<evidence type="ECO:0000313" key="5">
    <source>
        <dbReference type="Proteomes" id="UP000594261"/>
    </source>
</evidence>
<dbReference type="SUPFAM" id="SSF52047">
    <property type="entry name" value="RNI-like"/>
    <property type="match status" value="1"/>
</dbReference>
<name>A0A7N2MG01_QUELO</name>
<dbReference type="Pfam" id="PF01073">
    <property type="entry name" value="3Beta_HSD"/>
    <property type="match status" value="1"/>
</dbReference>
<dbReference type="EnsemblPlants" id="QL09p004522:mrna">
    <property type="protein sequence ID" value="QL09p004522:mrna"/>
    <property type="gene ID" value="QL09p004522"/>
</dbReference>
<dbReference type="GO" id="GO:0006952">
    <property type="term" value="P:defense response"/>
    <property type="evidence" value="ECO:0007669"/>
    <property type="project" value="UniProtKB-KW"/>
</dbReference>
<dbReference type="PANTHER" id="PTHR36766:SF3">
    <property type="entry name" value="RPW8 DOMAIN-CONTAINING PROTEIN"/>
    <property type="match status" value="1"/>
</dbReference>
<dbReference type="SUPFAM" id="SSF51735">
    <property type="entry name" value="NAD(P)-binding Rossmann-fold domains"/>
    <property type="match status" value="1"/>
</dbReference>
<dbReference type="InterPro" id="IPR032675">
    <property type="entry name" value="LRR_dom_sf"/>
</dbReference>
<accession>A0A7N2MG01</accession>
<feature type="domain" description="3-beta hydroxysteroid dehydrogenase/isomerase" evidence="3">
    <location>
        <begin position="13"/>
        <end position="129"/>
    </location>
</feature>
<evidence type="ECO:0000256" key="2">
    <source>
        <dbReference type="RuleBase" id="RU004475"/>
    </source>
</evidence>
<organism evidence="4 5">
    <name type="scientific">Quercus lobata</name>
    <name type="common">Valley oak</name>
    <dbReference type="NCBI Taxonomy" id="97700"/>
    <lineage>
        <taxon>Eukaryota</taxon>
        <taxon>Viridiplantae</taxon>
        <taxon>Streptophyta</taxon>
        <taxon>Embryophyta</taxon>
        <taxon>Tracheophyta</taxon>
        <taxon>Spermatophyta</taxon>
        <taxon>Magnoliopsida</taxon>
        <taxon>eudicotyledons</taxon>
        <taxon>Gunneridae</taxon>
        <taxon>Pentapetalae</taxon>
        <taxon>rosids</taxon>
        <taxon>fabids</taxon>
        <taxon>Fagales</taxon>
        <taxon>Fagaceae</taxon>
        <taxon>Quercus</taxon>
    </lineage>
</organism>
<dbReference type="GO" id="GO:0006694">
    <property type="term" value="P:steroid biosynthetic process"/>
    <property type="evidence" value="ECO:0007669"/>
    <property type="project" value="InterPro"/>
</dbReference>
<keyword evidence="5" id="KW-1185">Reference proteome</keyword>
<dbReference type="Gene3D" id="3.80.10.10">
    <property type="entry name" value="Ribonuclease Inhibitor"/>
    <property type="match status" value="1"/>
</dbReference>
<reference evidence="4 5" key="1">
    <citation type="journal article" date="2016" name="G3 (Bethesda)">
        <title>First Draft Assembly and Annotation of the Genome of a California Endemic Oak Quercus lobata Nee (Fagaceae).</title>
        <authorList>
            <person name="Sork V.L."/>
            <person name="Fitz-Gibbon S.T."/>
            <person name="Puiu D."/>
            <person name="Crepeau M."/>
            <person name="Gugger P.F."/>
            <person name="Sherman R."/>
            <person name="Stevens K."/>
            <person name="Langley C.H."/>
            <person name="Pellegrini M."/>
            <person name="Salzberg S.L."/>
        </authorList>
    </citation>
    <scope>NUCLEOTIDE SEQUENCE [LARGE SCALE GENOMIC DNA]</scope>
    <source>
        <strain evidence="4 5">cv. SW786</strain>
    </source>
</reference>
<evidence type="ECO:0000256" key="1">
    <source>
        <dbReference type="ARBA" id="ARBA00022821"/>
    </source>
</evidence>
<sequence length="356" mass="39742">MASGDDGTERWCVVIGGRGFAARHLVEKLISYNMFLVRIADMGPTINLDPHEENGTLSQALRSAQAVYHSSMSSSMNDYQLHYSVNVEGTKNVVDACIELKVKRLIYTSSPGVHGILDADESVPYPAKCRAVQTYLMTRPIGDTIGTNSKPADPTYSSGWQQIFSTRNRLRSLTPIDLFVYPLKSDPPNLFTPTVSSIELPAVLCDVILLKTLIITNCHQLSTLPKEIGKLVNLEVLRLRSCTDLSELPKSITSLKKSESITGLKNLRLLDIFDCLSIGHLPKEIGELRKLEEIHMKGCLSLRNELPPSTTNLEQLKLVICDEERAKFWEPIKEVLTNLEVKVAEKDINLTWLLKP</sequence>
<dbReference type="Gramene" id="QL09p004522:mrna">
    <property type="protein sequence ID" value="QL09p004522:mrna"/>
    <property type="gene ID" value="QL09p004522"/>
</dbReference>
<dbReference type="Proteomes" id="UP000594261">
    <property type="component" value="Chromosome 9"/>
</dbReference>
<dbReference type="AlphaFoldDB" id="A0A7N2MG01"/>
<dbReference type="InParanoid" id="A0A7N2MG01"/>
<dbReference type="GO" id="GO:0016616">
    <property type="term" value="F:oxidoreductase activity, acting on the CH-OH group of donors, NAD or NADP as acceptor"/>
    <property type="evidence" value="ECO:0007669"/>
    <property type="project" value="InterPro"/>
</dbReference>
<evidence type="ECO:0000259" key="3">
    <source>
        <dbReference type="Pfam" id="PF01073"/>
    </source>
</evidence>
<dbReference type="EMBL" id="LRBV02000009">
    <property type="status" value="NOT_ANNOTATED_CDS"/>
    <property type="molecule type" value="Genomic_DNA"/>
</dbReference>
<dbReference type="InterPro" id="IPR002225">
    <property type="entry name" value="3Beta_OHSteriod_DH/Estase"/>
</dbReference>
<reference evidence="4" key="2">
    <citation type="submission" date="2021-01" db="UniProtKB">
        <authorList>
            <consortium name="EnsemblPlants"/>
        </authorList>
    </citation>
    <scope>IDENTIFICATION</scope>
</reference>
<keyword evidence="2" id="KW-0560">Oxidoreductase</keyword>
<dbReference type="PANTHER" id="PTHR36766">
    <property type="entry name" value="PLANT BROAD-SPECTRUM MILDEW RESISTANCE PROTEIN RPW8"/>
    <property type="match status" value="1"/>
</dbReference>
<proteinExistence type="inferred from homology"/>
<dbReference type="Gene3D" id="3.40.50.720">
    <property type="entry name" value="NAD(P)-binding Rossmann-like Domain"/>
    <property type="match status" value="1"/>
</dbReference>
<comment type="similarity">
    <text evidence="2">Belongs to the 3-beta-HSD family.</text>
</comment>
<protein>
    <recommendedName>
        <fullName evidence="3">3-beta hydroxysteroid dehydrogenase/isomerase domain-containing protein</fullName>
    </recommendedName>
</protein>